<evidence type="ECO:0000313" key="2">
    <source>
        <dbReference type="Proteomes" id="UP000509120"/>
    </source>
</evidence>
<dbReference type="EMBL" id="LR822030">
    <property type="protein sequence ID" value="CAD0155013.1"/>
    <property type="molecule type" value="Genomic_DNA"/>
</dbReference>
<reference evidence="1 2" key="1">
    <citation type="submission" date="2020-06" db="EMBL/GenBank/DDBJ databases">
        <authorList>
            <person name="Chuat V."/>
        </authorList>
    </citation>
    <scope>NUCLEOTIDE SEQUENCE [LARGE SCALE GENOMIC DNA]</scope>
    <source>
        <strain evidence="1">STH_CIRM_1046</strain>
    </source>
</reference>
<accession>A0AAU9H6E2</accession>
<dbReference type="Proteomes" id="UP000509120">
    <property type="component" value="Chromosome"/>
</dbReference>
<dbReference type="AlphaFoldDB" id="A0AAU9H6E2"/>
<sequence>MNFCYTVLVMLLELNLTGKSITWLKMILTKSSVNIRLTSGNMK</sequence>
<organism evidence="1 2">
    <name type="scientific">Streptococcus thermophilus</name>
    <dbReference type="NCBI Taxonomy" id="1308"/>
    <lineage>
        <taxon>Bacteria</taxon>
        <taxon>Bacillati</taxon>
        <taxon>Bacillota</taxon>
        <taxon>Bacilli</taxon>
        <taxon>Lactobacillales</taxon>
        <taxon>Streptococcaceae</taxon>
        <taxon>Streptococcus</taxon>
    </lineage>
</organism>
<gene>
    <name evidence="1" type="ORF">STHERMO_0748</name>
</gene>
<name>A0AAU9H6E2_STRTR</name>
<evidence type="ECO:0000313" key="1">
    <source>
        <dbReference type="EMBL" id="CAD0155013.1"/>
    </source>
</evidence>
<protein>
    <submittedName>
        <fullName evidence="1">Uncharacterized protein</fullName>
    </submittedName>
</protein>
<proteinExistence type="predicted"/>